<name>A0A0A9ER58_ARUDO</name>
<sequence>MEESLIGNSDIRVLEREALFLEPTEHSSANVGLECILFVSPHCVNYSRFYCVSSSIKIPSCSLHHVDQGL</sequence>
<proteinExistence type="predicted"/>
<reference evidence="1" key="2">
    <citation type="journal article" date="2015" name="Data Brief">
        <title>Shoot transcriptome of the giant reed, Arundo donax.</title>
        <authorList>
            <person name="Barrero R.A."/>
            <person name="Guerrero F.D."/>
            <person name="Moolhuijzen P."/>
            <person name="Goolsby J.A."/>
            <person name="Tidwell J."/>
            <person name="Bellgard S.E."/>
            <person name="Bellgard M.I."/>
        </authorList>
    </citation>
    <scope>NUCLEOTIDE SEQUENCE</scope>
    <source>
        <tissue evidence="1">Shoot tissue taken approximately 20 cm above the soil surface</tissue>
    </source>
</reference>
<reference evidence="1" key="1">
    <citation type="submission" date="2014-09" db="EMBL/GenBank/DDBJ databases">
        <authorList>
            <person name="Magalhaes I.L.F."/>
            <person name="Oliveira U."/>
            <person name="Santos F.R."/>
            <person name="Vidigal T.H.D.A."/>
            <person name="Brescovit A.D."/>
            <person name="Santos A.J."/>
        </authorList>
    </citation>
    <scope>NUCLEOTIDE SEQUENCE</scope>
    <source>
        <tissue evidence="1">Shoot tissue taken approximately 20 cm above the soil surface</tissue>
    </source>
</reference>
<dbReference type="AlphaFoldDB" id="A0A0A9ER58"/>
<accession>A0A0A9ER58</accession>
<evidence type="ECO:0000313" key="1">
    <source>
        <dbReference type="EMBL" id="JAE03215.1"/>
    </source>
</evidence>
<protein>
    <submittedName>
        <fullName evidence="1">Uncharacterized protein</fullName>
    </submittedName>
</protein>
<dbReference type="EMBL" id="GBRH01194681">
    <property type="protein sequence ID" value="JAE03215.1"/>
    <property type="molecule type" value="Transcribed_RNA"/>
</dbReference>
<organism evidence="1">
    <name type="scientific">Arundo donax</name>
    <name type="common">Giant reed</name>
    <name type="synonym">Donax arundinaceus</name>
    <dbReference type="NCBI Taxonomy" id="35708"/>
    <lineage>
        <taxon>Eukaryota</taxon>
        <taxon>Viridiplantae</taxon>
        <taxon>Streptophyta</taxon>
        <taxon>Embryophyta</taxon>
        <taxon>Tracheophyta</taxon>
        <taxon>Spermatophyta</taxon>
        <taxon>Magnoliopsida</taxon>
        <taxon>Liliopsida</taxon>
        <taxon>Poales</taxon>
        <taxon>Poaceae</taxon>
        <taxon>PACMAD clade</taxon>
        <taxon>Arundinoideae</taxon>
        <taxon>Arundineae</taxon>
        <taxon>Arundo</taxon>
    </lineage>
</organism>